<gene>
    <name evidence="2" type="ORF">ACFQZV_04775</name>
</gene>
<keyword evidence="3" id="KW-1185">Reference proteome</keyword>
<proteinExistence type="predicted"/>
<dbReference type="Proteomes" id="UP001597042">
    <property type="component" value="Unassembled WGS sequence"/>
</dbReference>
<dbReference type="SUPFAM" id="SSF159234">
    <property type="entry name" value="FomD-like"/>
    <property type="match status" value="1"/>
</dbReference>
<dbReference type="InterPro" id="IPR035930">
    <property type="entry name" value="FomD-like_sf"/>
</dbReference>
<comment type="caution">
    <text evidence="2">The sequence shown here is derived from an EMBL/GenBank/DDBJ whole genome shotgun (WGS) entry which is preliminary data.</text>
</comment>
<dbReference type="EMBL" id="JBHTIM010000001">
    <property type="protein sequence ID" value="MFD0780614.1"/>
    <property type="molecule type" value="Genomic_DNA"/>
</dbReference>
<accession>A0ABW2ZPV7</accession>
<dbReference type="RefSeq" id="WP_378753223.1">
    <property type="nucleotide sequence ID" value="NZ_JBHSSV010000014.1"/>
</dbReference>
<feature type="domain" description="DUF402" evidence="1">
    <location>
        <begin position="63"/>
        <end position="155"/>
    </location>
</feature>
<name>A0ABW2ZPV7_9MICO</name>
<sequence length="196" mass="22108">MSIDRPEPGTRLIFRWRKWDGAPHWIHECIYLGSDEWGEWFGQLAGWRSARPTREVVTLGANVTLLPPSGDYVLTVNEAPPASYRVYIDLAWDARWDAAEPVGVDMDLDVIRAVDDRGVWVDDRDEWDEHRVAYGYPPDVVAHLETLALDLESRVRTQSAPFDDATADRWFARLVDIARTTGTSFADDAGAQPAAP</sequence>
<dbReference type="Pfam" id="PF04167">
    <property type="entry name" value="DUF402"/>
    <property type="match status" value="1"/>
</dbReference>
<dbReference type="Gene3D" id="2.40.380.10">
    <property type="entry name" value="FomD-like"/>
    <property type="match status" value="1"/>
</dbReference>
<evidence type="ECO:0000313" key="2">
    <source>
        <dbReference type="EMBL" id="MFD0780614.1"/>
    </source>
</evidence>
<evidence type="ECO:0000313" key="3">
    <source>
        <dbReference type="Proteomes" id="UP001597042"/>
    </source>
</evidence>
<reference evidence="3" key="1">
    <citation type="journal article" date="2019" name="Int. J. Syst. Evol. Microbiol.">
        <title>The Global Catalogue of Microorganisms (GCM) 10K type strain sequencing project: providing services to taxonomists for standard genome sequencing and annotation.</title>
        <authorList>
            <consortium name="The Broad Institute Genomics Platform"/>
            <consortium name="The Broad Institute Genome Sequencing Center for Infectious Disease"/>
            <person name="Wu L."/>
            <person name="Ma J."/>
        </authorList>
    </citation>
    <scope>NUCLEOTIDE SEQUENCE [LARGE SCALE GENOMIC DNA]</scope>
    <source>
        <strain evidence="3">CCUG 50754</strain>
    </source>
</reference>
<organism evidence="2 3">
    <name type="scientific">Microbacterium koreense</name>
    <dbReference type="NCBI Taxonomy" id="323761"/>
    <lineage>
        <taxon>Bacteria</taxon>
        <taxon>Bacillati</taxon>
        <taxon>Actinomycetota</taxon>
        <taxon>Actinomycetes</taxon>
        <taxon>Micrococcales</taxon>
        <taxon>Microbacteriaceae</taxon>
        <taxon>Microbacterium</taxon>
    </lineage>
</organism>
<evidence type="ECO:0000259" key="1">
    <source>
        <dbReference type="Pfam" id="PF04167"/>
    </source>
</evidence>
<dbReference type="InterPro" id="IPR007295">
    <property type="entry name" value="DUF402"/>
</dbReference>
<protein>
    <recommendedName>
        <fullName evidence="1">DUF402 domain-containing protein</fullName>
    </recommendedName>
</protein>